<organism evidence="2 3">
    <name type="scientific">Pleuronectes platessa</name>
    <name type="common">European plaice</name>
    <dbReference type="NCBI Taxonomy" id="8262"/>
    <lineage>
        <taxon>Eukaryota</taxon>
        <taxon>Metazoa</taxon>
        <taxon>Chordata</taxon>
        <taxon>Craniata</taxon>
        <taxon>Vertebrata</taxon>
        <taxon>Euteleostomi</taxon>
        <taxon>Actinopterygii</taxon>
        <taxon>Neopterygii</taxon>
        <taxon>Teleostei</taxon>
        <taxon>Neoteleostei</taxon>
        <taxon>Acanthomorphata</taxon>
        <taxon>Carangaria</taxon>
        <taxon>Pleuronectiformes</taxon>
        <taxon>Pleuronectoidei</taxon>
        <taxon>Pleuronectidae</taxon>
        <taxon>Pleuronectes</taxon>
    </lineage>
</organism>
<name>A0A9N7Y8S0_PLEPL</name>
<protein>
    <submittedName>
        <fullName evidence="2">Uncharacterized protein</fullName>
    </submittedName>
</protein>
<reference evidence="2" key="1">
    <citation type="submission" date="2020-03" db="EMBL/GenBank/DDBJ databases">
        <authorList>
            <person name="Weist P."/>
        </authorList>
    </citation>
    <scope>NUCLEOTIDE SEQUENCE</scope>
</reference>
<feature type="compositionally biased region" description="Polar residues" evidence="1">
    <location>
        <begin position="13"/>
        <end position="23"/>
    </location>
</feature>
<gene>
    <name evidence="2" type="ORF">PLEPLA_LOCUS4674</name>
</gene>
<feature type="region of interest" description="Disordered" evidence="1">
    <location>
        <begin position="161"/>
        <end position="215"/>
    </location>
</feature>
<dbReference type="EMBL" id="CADEAL010000230">
    <property type="protein sequence ID" value="CAB1416881.1"/>
    <property type="molecule type" value="Genomic_DNA"/>
</dbReference>
<feature type="compositionally biased region" description="Basic residues" evidence="1">
    <location>
        <begin position="184"/>
        <end position="194"/>
    </location>
</feature>
<evidence type="ECO:0000313" key="2">
    <source>
        <dbReference type="EMBL" id="CAB1416881.1"/>
    </source>
</evidence>
<keyword evidence="3" id="KW-1185">Reference proteome</keyword>
<feature type="region of interest" description="Disordered" evidence="1">
    <location>
        <begin position="1"/>
        <end position="33"/>
    </location>
</feature>
<feature type="compositionally biased region" description="Basic and acidic residues" evidence="1">
    <location>
        <begin position="1"/>
        <end position="12"/>
    </location>
</feature>
<evidence type="ECO:0000313" key="3">
    <source>
        <dbReference type="Proteomes" id="UP001153269"/>
    </source>
</evidence>
<comment type="caution">
    <text evidence="2">The sequence shown here is derived from an EMBL/GenBank/DDBJ whole genome shotgun (WGS) entry which is preliminary data.</text>
</comment>
<feature type="compositionally biased region" description="Polar residues" evidence="1">
    <location>
        <begin position="162"/>
        <end position="172"/>
    </location>
</feature>
<proteinExistence type="predicted"/>
<dbReference type="Proteomes" id="UP001153269">
    <property type="component" value="Unassembled WGS sequence"/>
</dbReference>
<feature type="compositionally biased region" description="Low complexity" evidence="1">
    <location>
        <begin position="195"/>
        <end position="215"/>
    </location>
</feature>
<dbReference type="AlphaFoldDB" id="A0A9N7Y8S0"/>
<evidence type="ECO:0000256" key="1">
    <source>
        <dbReference type="SAM" id="MobiDB-lite"/>
    </source>
</evidence>
<sequence length="259" mass="27705">MAFDLSDPRSEPQGESANQTHESSQPDRPLVAGHSLDGSRFRGCILRCVLTFTQMDCEAEKSSAPSVLQPVSDQRVGGWISQFQVGADVCLRLLGSEIQPQLSGSSHFNPHVLLSADDSLSIMKPTEDEGTALWSNVSTNKVRVRPPSGIDQCCRRLPAGFMSSSKQQTKRPLQTAPPADGAPCRRRPGSRTRGGRSLAAHRPAAASPSPAAGRRPAGLLNDTGLVACRCASFLIFTAVVGGSLSFDSRSELIRLPVRM</sequence>
<accession>A0A9N7Y8S0</accession>